<dbReference type="OrthoDB" id="9781032at2"/>
<dbReference type="NCBIfam" id="TIGR01891">
    <property type="entry name" value="amidohydrolases"/>
    <property type="match status" value="1"/>
</dbReference>
<evidence type="ECO:0000256" key="1">
    <source>
        <dbReference type="PIRNR" id="PIRNR037226"/>
    </source>
</evidence>
<accession>A0A2V2EXD0</accession>
<dbReference type="CDD" id="cd03887">
    <property type="entry name" value="M20_Acy1L2"/>
    <property type="match status" value="1"/>
</dbReference>
<dbReference type="PIRSF" id="PIRSF037226">
    <property type="entry name" value="Amidohydrolase_ACY1L2_prd"/>
    <property type="match status" value="1"/>
</dbReference>
<keyword evidence="2" id="KW-0378">Hydrolase</keyword>
<comment type="similarity">
    <text evidence="1">Belongs to the peptidase M20A family.</text>
</comment>
<dbReference type="InterPro" id="IPR017439">
    <property type="entry name" value="Amidohydrolase"/>
</dbReference>
<dbReference type="EMBL" id="QJKH01000004">
    <property type="protein sequence ID" value="PXX80034.1"/>
    <property type="molecule type" value="Genomic_DNA"/>
</dbReference>
<reference evidence="2 3" key="1">
    <citation type="submission" date="2018-05" db="EMBL/GenBank/DDBJ databases">
        <title>Genomic Encyclopedia of Type Strains, Phase IV (KMG-IV): sequencing the most valuable type-strain genomes for metagenomic binning, comparative biology and taxonomic classification.</title>
        <authorList>
            <person name="Goeker M."/>
        </authorList>
    </citation>
    <scope>NUCLEOTIDE SEQUENCE [LARGE SCALE GENOMIC DNA]</scope>
    <source>
        <strain evidence="2 3">JC118</strain>
    </source>
</reference>
<dbReference type="GO" id="GO:0071713">
    <property type="term" value="F:para-aminobenzoyl-glutamate hydrolase activity"/>
    <property type="evidence" value="ECO:0007669"/>
    <property type="project" value="TreeGrafter"/>
</dbReference>
<dbReference type="STRING" id="1034346.GCA_000313565_01530"/>
<evidence type="ECO:0000313" key="2">
    <source>
        <dbReference type="EMBL" id="PXX80034.1"/>
    </source>
</evidence>
<keyword evidence="3" id="KW-1185">Reference proteome</keyword>
<dbReference type="InterPro" id="IPR017144">
    <property type="entry name" value="Xaa-Arg_dipeptidase"/>
</dbReference>
<dbReference type="InterPro" id="IPR052030">
    <property type="entry name" value="Peptidase_M20/M20A_hydrolases"/>
</dbReference>
<dbReference type="FunFam" id="3.30.70.360:FF:000004">
    <property type="entry name" value="Peptidase M20 domain-containing protein 2"/>
    <property type="match status" value="1"/>
</dbReference>
<proteinExistence type="inferred from homology"/>
<dbReference type="PANTHER" id="PTHR30575:SF0">
    <property type="entry name" value="XAA-ARG DIPEPTIDASE"/>
    <property type="match status" value="1"/>
</dbReference>
<dbReference type="Gene3D" id="3.40.630.10">
    <property type="entry name" value="Zn peptidases"/>
    <property type="match status" value="1"/>
</dbReference>
<dbReference type="Gene3D" id="3.30.70.360">
    <property type="match status" value="1"/>
</dbReference>
<dbReference type="SUPFAM" id="SSF53187">
    <property type="entry name" value="Zn-dependent exopeptidases"/>
    <property type="match status" value="1"/>
</dbReference>
<dbReference type="InterPro" id="IPR036264">
    <property type="entry name" value="Bact_exopeptidase_dim_dom"/>
</dbReference>
<dbReference type="GO" id="GO:0016805">
    <property type="term" value="F:dipeptidase activity"/>
    <property type="evidence" value="ECO:0007669"/>
    <property type="project" value="InterPro"/>
</dbReference>
<gene>
    <name evidence="2" type="ORF">DES51_10436</name>
</gene>
<comment type="caution">
    <text evidence="2">The sequence shown here is derived from an EMBL/GenBank/DDBJ whole genome shotgun (WGS) entry which is preliminary data.</text>
</comment>
<dbReference type="PANTHER" id="PTHR30575">
    <property type="entry name" value="PEPTIDASE M20"/>
    <property type="match status" value="1"/>
</dbReference>
<dbReference type="RefSeq" id="WP_022937833.1">
    <property type="nucleotide sequence ID" value="NZ_CAJKDA010000011.1"/>
</dbReference>
<dbReference type="GO" id="GO:0046657">
    <property type="term" value="P:folic acid catabolic process"/>
    <property type="evidence" value="ECO:0007669"/>
    <property type="project" value="TreeGrafter"/>
</dbReference>
<protein>
    <recommendedName>
        <fullName evidence="1">Peptidase M20 domain-containing protein 2</fullName>
    </recommendedName>
</protein>
<name>A0A2V2EXD0_9FIRM</name>
<dbReference type="Proteomes" id="UP000247612">
    <property type="component" value="Unassembled WGS sequence"/>
</dbReference>
<sequence length="385" mass="41227">MLTDMKIQTEALADEMMELVKDLYDHPEIGNEEFRSMGVLCDKCRLLGFEVSEGYVVPTGWIAKYDSKKPGPTIAYLCEFDALPEVGHGCGHNLIAGIGITAGAALKSKIDELGGQIWIIGTPAEENFGGKVSMAEAGVFDNVDVAMMLHPSDENGLGGRTNAIYPLKFEFFGKNAHGCHPRDGKSALDAAVLSYVNINFMRQFAPANSFIHGIIRNGGEAANVIPAYASLEYYFRAATMKEAKAMGEQAIQCVEGACKACGTTYETSVYECPYEDNVINYTLADCLKDKYSELGLEATPVDEVPGGSSDIGSVSYRCPALHGYIKICGQEAAGHSKERADATISPMGRAALINGAAALASIGEDCISQPDLLAKIKAEFKASIQ</sequence>
<dbReference type="SUPFAM" id="SSF55031">
    <property type="entry name" value="Bacterial exopeptidase dimerisation domain"/>
    <property type="match status" value="1"/>
</dbReference>
<organism evidence="2 3">
    <name type="scientific">Dielma fastidiosa</name>
    <dbReference type="NCBI Taxonomy" id="1034346"/>
    <lineage>
        <taxon>Bacteria</taxon>
        <taxon>Bacillati</taxon>
        <taxon>Bacillota</taxon>
        <taxon>Erysipelotrichia</taxon>
        <taxon>Erysipelotrichales</taxon>
        <taxon>Erysipelotrichaceae</taxon>
        <taxon>Dielma</taxon>
    </lineage>
</organism>
<dbReference type="Pfam" id="PF01546">
    <property type="entry name" value="Peptidase_M20"/>
    <property type="match status" value="1"/>
</dbReference>
<dbReference type="InterPro" id="IPR002933">
    <property type="entry name" value="Peptidase_M20"/>
</dbReference>
<evidence type="ECO:0000313" key="3">
    <source>
        <dbReference type="Proteomes" id="UP000247612"/>
    </source>
</evidence>
<dbReference type="AlphaFoldDB" id="A0A2V2EXD0"/>
<dbReference type="GO" id="GO:0005737">
    <property type="term" value="C:cytoplasm"/>
    <property type="evidence" value="ECO:0007669"/>
    <property type="project" value="TreeGrafter"/>
</dbReference>